<feature type="transmembrane region" description="Helical" evidence="1">
    <location>
        <begin position="23"/>
        <end position="43"/>
    </location>
</feature>
<evidence type="ECO:0000313" key="2">
    <source>
        <dbReference type="EMBL" id="AUX07958.1"/>
    </source>
</evidence>
<keyword evidence="1" id="KW-0472">Membrane</keyword>
<evidence type="ECO:0008006" key="4">
    <source>
        <dbReference type="Google" id="ProtNLM"/>
    </source>
</evidence>
<gene>
    <name evidence="2" type="ORF">AArcSl_0303</name>
</gene>
<dbReference type="AlphaFoldDB" id="A0A343TFT6"/>
<accession>A0A343TFT6</accession>
<organism evidence="2 3">
    <name type="scientific">Halalkaliarchaeum desulfuricum</name>
    <dbReference type="NCBI Taxonomy" id="2055893"/>
    <lineage>
        <taxon>Archaea</taxon>
        <taxon>Methanobacteriati</taxon>
        <taxon>Methanobacteriota</taxon>
        <taxon>Stenosarchaea group</taxon>
        <taxon>Halobacteria</taxon>
        <taxon>Halobacteriales</taxon>
        <taxon>Haloferacaceae</taxon>
        <taxon>Halalkaliarchaeum</taxon>
    </lineage>
</organism>
<dbReference type="Pfam" id="PF23928">
    <property type="entry name" value="DUF7266"/>
    <property type="match status" value="1"/>
</dbReference>
<dbReference type="InterPro" id="IPR055690">
    <property type="entry name" value="DUF7266"/>
</dbReference>
<keyword evidence="1" id="KW-1133">Transmembrane helix</keyword>
<evidence type="ECO:0000313" key="3">
    <source>
        <dbReference type="Proteomes" id="UP000263012"/>
    </source>
</evidence>
<dbReference type="OrthoDB" id="226715at2157"/>
<sequence length="172" mass="18672">MSDAHTRPTGEKNRSRDRALSTTVNYVLALAITSILISGLLIAGSGYMESQRTIAVGNALEVQNEQLADSIGEIDRLAATIEDDEGEAAIRVNLLDRVIDRSYEIAVVNETGTDDLRYTYRLEATSGDVERDTLVKTSTPIQETSIRGGSTVIHYDTEIGDPVLVIESDDGL</sequence>
<proteinExistence type="predicted"/>
<dbReference type="Proteomes" id="UP000263012">
    <property type="component" value="Chromosome"/>
</dbReference>
<reference evidence="3" key="1">
    <citation type="submission" date="2017-11" db="EMBL/GenBank/DDBJ databases">
        <title>Phenotypic and genomic properties of facultatively anaerobic sulfur-reducing natronoarchaea from hypersaline soda lakes.</title>
        <authorList>
            <person name="Sorokin D.Y."/>
            <person name="Kublanov I.V."/>
            <person name="Roman P."/>
            <person name="Sinninghe Damste J.S."/>
            <person name="Golyshin P.N."/>
            <person name="Rojo D."/>
            <person name="Ciordia S."/>
            <person name="Mena M.D.C."/>
            <person name="Ferrer M."/>
            <person name="Messina E."/>
            <person name="Smedile F."/>
            <person name="La Spada G."/>
            <person name="La Cono V."/>
            <person name="Yakimov M.M."/>
        </authorList>
    </citation>
    <scope>NUCLEOTIDE SEQUENCE [LARGE SCALE GENOMIC DNA]</scope>
    <source>
        <strain evidence="3">AArc-Sl</strain>
    </source>
</reference>
<dbReference type="RefSeq" id="WP_119814041.1">
    <property type="nucleotide sequence ID" value="NZ_CP025066.1"/>
</dbReference>
<keyword evidence="1" id="KW-0812">Transmembrane</keyword>
<dbReference type="EMBL" id="CP025066">
    <property type="protein sequence ID" value="AUX07958.1"/>
    <property type="molecule type" value="Genomic_DNA"/>
</dbReference>
<protein>
    <recommendedName>
        <fullName evidence="4">Secreted glycoprotein</fullName>
    </recommendedName>
</protein>
<dbReference type="GeneID" id="37876638"/>
<evidence type="ECO:0000256" key="1">
    <source>
        <dbReference type="SAM" id="Phobius"/>
    </source>
</evidence>
<keyword evidence="3" id="KW-1185">Reference proteome</keyword>
<dbReference type="KEGG" id="hdf:AArcSl_0303"/>
<name>A0A343TFT6_9EURY</name>